<protein>
    <submittedName>
        <fullName evidence="1">Uncharacterized protein</fullName>
    </submittedName>
</protein>
<evidence type="ECO:0000313" key="1">
    <source>
        <dbReference type="EMBL" id="KAK5576232.1"/>
    </source>
</evidence>
<organism evidence="1 2">
    <name type="scientific">Dictyostelium firmibasis</name>
    <dbReference type="NCBI Taxonomy" id="79012"/>
    <lineage>
        <taxon>Eukaryota</taxon>
        <taxon>Amoebozoa</taxon>
        <taxon>Evosea</taxon>
        <taxon>Eumycetozoa</taxon>
        <taxon>Dictyostelia</taxon>
        <taxon>Dictyosteliales</taxon>
        <taxon>Dictyosteliaceae</taxon>
        <taxon>Dictyostelium</taxon>
    </lineage>
</organism>
<comment type="caution">
    <text evidence="1">The sequence shown here is derived from an EMBL/GenBank/DDBJ whole genome shotgun (WGS) entry which is preliminary data.</text>
</comment>
<sequence>MDPYGNYYNYPPPGTYVVPPTGYIAPPTGYIAPPQVITPIPPPAYGIYPPQPQYIQPIQPIYGYGGAPPPNPNAYSYPVQAPIPGVNGYSNRSISGHKFQSGFRVKREHYHQF</sequence>
<reference evidence="1 2" key="1">
    <citation type="submission" date="2023-11" db="EMBL/GenBank/DDBJ databases">
        <title>Dfirmibasis_genome.</title>
        <authorList>
            <person name="Edelbroek B."/>
            <person name="Kjellin J."/>
            <person name="Jerlstrom-Hultqvist J."/>
            <person name="Soderbom F."/>
        </authorList>
    </citation>
    <scope>NUCLEOTIDE SEQUENCE [LARGE SCALE GENOMIC DNA]</scope>
    <source>
        <strain evidence="1 2">TNS-C-14</strain>
    </source>
</reference>
<proteinExistence type="predicted"/>
<accession>A0AAN7YUL1</accession>
<dbReference type="EMBL" id="JAVFKY010000005">
    <property type="protein sequence ID" value="KAK5576232.1"/>
    <property type="molecule type" value="Genomic_DNA"/>
</dbReference>
<name>A0AAN7YUL1_9MYCE</name>
<evidence type="ECO:0000313" key="2">
    <source>
        <dbReference type="Proteomes" id="UP001344447"/>
    </source>
</evidence>
<keyword evidence="2" id="KW-1185">Reference proteome</keyword>
<dbReference type="AlphaFoldDB" id="A0AAN7YUL1"/>
<gene>
    <name evidence="1" type="ORF">RB653_007373</name>
</gene>
<dbReference type="Proteomes" id="UP001344447">
    <property type="component" value="Unassembled WGS sequence"/>
</dbReference>